<dbReference type="Proteomes" id="UP000235965">
    <property type="component" value="Unassembled WGS sequence"/>
</dbReference>
<dbReference type="Pfam" id="PF00341">
    <property type="entry name" value="PDGF"/>
    <property type="match status" value="1"/>
</dbReference>
<dbReference type="InParanoid" id="A0A2J7Q6I7"/>
<dbReference type="STRING" id="105785.A0A2J7Q6I7"/>
<accession>A0A2J7Q6I7</accession>
<dbReference type="SUPFAM" id="SSF57501">
    <property type="entry name" value="Cystine-knot cytokines"/>
    <property type="match status" value="1"/>
</dbReference>
<feature type="signal peptide" evidence="2">
    <location>
        <begin position="1"/>
        <end position="15"/>
    </location>
</feature>
<comment type="similarity">
    <text evidence="1">Belongs to the PDGF/VEGF growth factor family.</text>
</comment>
<dbReference type="PANTHER" id="PTHR21719">
    <property type="entry name" value="FI06402P-RELATED"/>
    <property type="match status" value="1"/>
</dbReference>
<dbReference type="InterPro" id="IPR029034">
    <property type="entry name" value="Cystine-knot_cytokine"/>
</dbReference>
<dbReference type="InterPro" id="IPR000072">
    <property type="entry name" value="PDGF/VEGF_dom"/>
</dbReference>
<evidence type="ECO:0000313" key="4">
    <source>
        <dbReference type="EMBL" id="PNF24190.1"/>
    </source>
</evidence>
<sequence length="130" mass="14961">MDLLPHLLILTIVMADVVKVHHAADKLLAMNLEHILKVQKFRCKQPQPRLIPVEDLFNVNSKDLYTPRATVLHRCGEDTGCCPREDMTCVPHEIEIVTLMFSVHDTQNHRKSKHELKATNHTLCQCVDFE</sequence>
<dbReference type="GO" id="GO:0016020">
    <property type="term" value="C:membrane"/>
    <property type="evidence" value="ECO:0007669"/>
    <property type="project" value="InterPro"/>
</dbReference>
<dbReference type="SMART" id="SM00141">
    <property type="entry name" value="PDGF"/>
    <property type="match status" value="1"/>
</dbReference>
<reference evidence="4 5" key="1">
    <citation type="submission" date="2017-12" db="EMBL/GenBank/DDBJ databases">
        <title>Hemimetabolous genomes reveal molecular basis of termite eusociality.</title>
        <authorList>
            <person name="Harrison M.C."/>
            <person name="Jongepier E."/>
            <person name="Robertson H.M."/>
            <person name="Arning N."/>
            <person name="Bitard-Feildel T."/>
            <person name="Chao H."/>
            <person name="Childers C.P."/>
            <person name="Dinh H."/>
            <person name="Doddapaneni H."/>
            <person name="Dugan S."/>
            <person name="Gowin J."/>
            <person name="Greiner C."/>
            <person name="Han Y."/>
            <person name="Hu H."/>
            <person name="Hughes D.S.T."/>
            <person name="Huylmans A.-K."/>
            <person name="Kemena C."/>
            <person name="Kremer L.P.M."/>
            <person name="Lee S.L."/>
            <person name="Lopez-Ezquerra A."/>
            <person name="Mallet L."/>
            <person name="Monroy-Kuhn J.M."/>
            <person name="Moser A."/>
            <person name="Murali S.C."/>
            <person name="Muzny D.M."/>
            <person name="Otani S."/>
            <person name="Piulachs M.-D."/>
            <person name="Poelchau M."/>
            <person name="Qu J."/>
            <person name="Schaub F."/>
            <person name="Wada-Katsumata A."/>
            <person name="Worley K.C."/>
            <person name="Xie Q."/>
            <person name="Ylla G."/>
            <person name="Poulsen M."/>
            <person name="Gibbs R.A."/>
            <person name="Schal C."/>
            <person name="Richards S."/>
            <person name="Belles X."/>
            <person name="Korb J."/>
            <person name="Bornberg-Bauer E."/>
        </authorList>
    </citation>
    <scope>NUCLEOTIDE SEQUENCE [LARGE SCALE GENOMIC DNA]</scope>
    <source>
        <tissue evidence="4">Whole body</tissue>
    </source>
</reference>
<organism evidence="4 5">
    <name type="scientific">Cryptotermes secundus</name>
    <dbReference type="NCBI Taxonomy" id="105785"/>
    <lineage>
        <taxon>Eukaryota</taxon>
        <taxon>Metazoa</taxon>
        <taxon>Ecdysozoa</taxon>
        <taxon>Arthropoda</taxon>
        <taxon>Hexapoda</taxon>
        <taxon>Insecta</taxon>
        <taxon>Pterygota</taxon>
        <taxon>Neoptera</taxon>
        <taxon>Polyneoptera</taxon>
        <taxon>Dictyoptera</taxon>
        <taxon>Blattodea</taxon>
        <taxon>Blattoidea</taxon>
        <taxon>Termitoidae</taxon>
        <taxon>Kalotermitidae</taxon>
        <taxon>Cryptotermitinae</taxon>
        <taxon>Cryptotermes</taxon>
    </lineage>
</organism>
<evidence type="ECO:0000313" key="5">
    <source>
        <dbReference type="Proteomes" id="UP000235965"/>
    </source>
</evidence>
<proteinExistence type="inferred from homology"/>
<name>A0A2J7Q6I7_9NEOP</name>
<protein>
    <recommendedName>
        <fullName evidence="3">Platelet-derived growth factor (PDGF) family profile domain-containing protein</fullName>
    </recommendedName>
</protein>
<feature type="domain" description="Platelet-derived growth factor (PDGF) family profile" evidence="3">
    <location>
        <begin position="45"/>
        <end position="130"/>
    </location>
</feature>
<keyword evidence="5" id="KW-1185">Reference proteome</keyword>
<evidence type="ECO:0000259" key="3">
    <source>
        <dbReference type="PROSITE" id="PS50278"/>
    </source>
</evidence>
<dbReference type="GO" id="GO:0008083">
    <property type="term" value="F:growth factor activity"/>
    <property type="evidence" value="ECO:0007669"/>
    <property type="project" value="UniProtKB-KW"/>
</dbReference>
<dbReference type="EMBL" id="NEVH01017474">
    <property type="protein sequence ID" value="PNF24190.1"/>
    <property type="molecule type" value="Genomic_DNA"/>
</dbReference>
<feature type="chain" id="PRO_5014466197" description="Platelet-derived growth factor (PDGF) family profile domain-containing protein" evidence="2">
    <location>
        <begin position="16"/>
        <end position="130"/>
    </location>
</feature>
<dbReference type="GO" id="GO:0035099">
    <property type="term" value="P:hemocyte migration"/>
    <property type="evidence" value="ECO:0007669"/>
    <property type="project" value="TreeGrafter"/>
</dbReference>
<keyword evidence="2" id="KW-0732">Signal</keyword>
<keyword evidence="1" id="KW-0339">Growth factor</keyword>
<dbReference type="OrthoDB" id="8182508at2759"/>
<evidence type="ECO:0000256" key="2">
    <source>
        <dbReference type="SAM" id="SignalP"/>
    </source>
</evidence>
<gene>
    <name evidence="4" type="ORF">B7P43_G16868</name>
</gene>
<comment type="caution">
    <text evidence="4">The sequence shown here is derived from an EMBL/GenBank/DDBJ whole genome shotgun (WGS) entry which is preliminary data.</text>
</comment>
<dbReference type="Gene3D" id="2.10.90.10">
    <property type="entry name" value="Cystine-knot cytokines"/>
    <property type="match status" value="1"/>
</dbReference>
<dbReference type="AlphaFoldDB" id="A0A2J7Q6I7"/>
<evidence type="ECO:0000256" key="1">
    <source>
        <dbReference type="RuleBase" id="RU003818"/>
    </source>
</evidence>
<dbReference type="PANTHER" id="PTHR21719:SF1">
    <property type="entry name" value="FI06402P-RELATED"/>
    <property type="match status" value="1"/>
</dbReference>
<dbReference type="PROSITE" id="PS50278">
    <property type="entry name" value="PDGF_2"/>
    <property type="match status" value="1"/>
</dbReference>